<evidence type="ECO:0000313" key="1">
    <source>
        <dbReference type="EMBL" id="KKL26924.1"/>
    </source>
</evidence>
<protein>
    <submittedName>
        <fullName evidence="1">Uncharacterized protein</fullName>
    </submittedName>
</protein>
<dbReference type="AlphaFoldDB" id="A0A0F9BYG2"/>
<organism evidence="1">
    <name type="scientific">marine sediment metagenome</name>
    <dbReference type="NCBI Taxonomy" id="412755"/>
    <lineage>
        <taxon>unclassified sequences</taxon>
        <taxon>metagenomes</taxon>
        <taxon>ecological metagenomes</taxon>
    </lineage>
</organism>
<name>A0A0F9BYG2_9ZZZZ</name>
<dbReference type="EMBL" id="LAZR01035658">
    <property type="protein sequence ID" value="KKL26924.1"/>
    <property type="molecule type" value="Genomic_DNA"/>
</dbReference>
<comment type="caution">
    <text evidence="1">The sequence shown here is derived from an EMBL/GenBank/DDBJ whole genome shotgun (WGS) entry which is preliminary data.</text>
</comment>
<feature type="non-terminal residue" evidence="1">
    <location>
        <position position="1"/>
    </location>
</feature>
<gene>
    <name evidence="1" type="ORF">LCGC14_2390340</name>
</gene>
<proteinExistence type="predicted"/>
<reference evidence="1" key="1">
    <citation type="journal article" date="2015" name="Nature">
        <title>Complex archaea that bridge the gap between prokaryotes and eukaryotes.</title>
        <authorList>
            <person name="Spang A."/>
            <person name="Saw J.H."/>
            <person name="Jorgensen S.L."/>
            <person name="Zaremba-Niedzwiedzka K."/>
            <person name="Martijn J."/>
            <person name="Lind A.E."/>
            <person name="van Eijk R."/>
            <person name="Schleper C."/>
            <person name="Guy L."/>
            <person name="Ettema T.J."/>
        </authorList>
    </citation>
    <scope>NUCLEOTIDE SEQUENCE</scope>
</reference>
<sequence length="34" mass="4023">ENTKLDEVPDSEDVVYCDMCEMWFEVDIPEHAYA</sequence>
<accession>A0A0F9BYG2</accession>